<protein>
    <submittedName>
        <fullName evidence="1">Uncharacterized protein</fullName>
    </submittedName>
</protein>
<comment type="caution">
    <text evidence="1">The sequence shown here is derived from an EMBL/GenBank/DDBJ whole genome shotgun (WGS) entry which is preliminary data.</text>
</comment>
<evidence type="ECO:0000313" key="1">
    <source>
        <dbReference type="EMBL" id="CAI2385692.1"/>
    </source>
</evidence>
<proteinExistence type="predicted"/>
<reference evidence="1" key="1">
    <citation type="submission" date="2023-07" db="EMBL/GenBank/DDBJ databases">
        <authorList>
            <consortium name="AG Swart"/>
            <person name="Singh M."/>
            <person name="Singh A."/>
            <person name="Seah K."/>
            <person name="Emmerich C."/>
        </authorList>
    </citation>
    <scope>NUCLEOTIDE SEQUENCE</scope>
    <source>
        <strain evidence="1">DP1</strain>
    </source>
</reference>
<accession>A0AAD1Y6T5</accession>
<organism evidence="1 2">
    <name type="scientific">Euplotes crassus</name>
    <dbReference type="NCBI Taxonomy" id="5936"/>
    <lineage>
        <taxon>Eukaryota</taxon>
        <taxon>Sar</taxon>
        <taxon>Alveolata</taxon>
        <taxon>Ciliophora</taxon>
        <taxon>Intramacronucleata</taxon>
        <taxon>Spirotrichea</taxon>
        <taxon>Hypotrichia</taxon>
        <taxon>Euplotida</taxon>
        <taxon>Euplotidae</taxon>
        <taxon>Moneuplotes</taxon>
    </lineage>
</organism>
<name>A0AAD1Y6T5_EUPCR</name>
<evidence type="ECO:0000313" key="2">
    <source>
        <dbReference type="Proteomes" id="UP001295684"/>
    </source>
</evidence>
<sequence>MKRFVLNNQIELLNWLGRLQHFKTASLYSDKLEPYNTSVIINKKKQNIKEISELKFNLDLKEHIELLKQLIPYKMPPLQDLTFDLDKTLQNTELLNEFLSNSICGHILTNSSCLIQVFNFRAPNSFLSISPYMASLPKVLPLVSEAAGFRDFSLEKAEFEDLLAAAKNVKKVEISWCSIEGSGQLDFGDKLEGSTFEILDFWGTIFKSEGDDRTSFMNIVKGLAEVESVRSREVKIRSTYCKWNKKKAQEVLEKYGLTKMSLDGN</sequence>
<dbReference type="AlphaFoldDB" id="A0AAD1Y6T5"/>
<keyword evidence="2" id="KW-1185">Reference proteome</keyword>
<gene>
    <name evidence="1" type="ORF">ECRASSUSDP1_LOCUS27274</name>
</gene>
<dbReference type="EMBL" id="CAMPGE010028137">
    <property type="protein sequence ID" value="CAI2385692.1"/>
    <property type="molecule type" value="Genomic_DNA"/>
</dbReference>
<dbReference type="Proteomes" id="UP001295684">
    <property type="component" value="Unassembled WGS sequence"/>
</dbReference>